<keyword evidence="1" id="KW-0732">Signal</keyword>
<sequence>MSGLSFLTFVLVVFCCYASSTSKPTRNEVPTKNLDSSQHQTAATQISHAAIRDGTNTHTITDAKSETRRKRSQLDMGSAAGVFGAGATEYKDFGEFLEDLGDNGLLPSSLMPQSQEVIDVENMSPLVYFMLLQKIKQLQSGEWQSPTRRTPRLGRSIDFQLFDAAAATNSANPAGIASRDFESGSALANDYAGISRQYLPHVMKKSVQFKPRLGKRTQVCD</sequence>
<name>A0A1I8NQ16_STOCA</name>
<reference evidence="2" key="1">
    <citation type="submission" date="2020-05" db="UniProtKB">
        <authorList>
            <consortium name="EnsemblMetazoa"/>
        </authorList>
    </citation>
    <scope>IDENTIFICATION</scope>
    <source>
        <strain evidence="2">USDA</strain>
    </source>
</reference>
<dbReference type="Proteomes" id="UP000095300">
    <property type="component" value="Unassembled WGS sequence"/>
</dbReference>
<evidence type="ECO:0000313" key="2">
    <source>
        <dbReference type="EnsemblMetazoa" id="SCAU001030-PA"/>
    </source>
</evidence>
<dbReference type="STRING" id="35570.A0A1I8NQ16"/>
<evidence type="ECO:0000256" key="1">
    <source>
        <dbReference type="SAM" id="SignalP"/>
    </source>
</evidence>
<feature type="signal peptide" evidence="1">
    <location>
        <begin position="1"/>
        <end position="22"/>
    </location>
</feature>
<dbReference type="EnsemblMetazoa" id="SCAU001030-RA">
    <property type="protein sequence ID" value="SCAU001030-PA"/>
    <property type="gene ID" value="SCAU001030"/>
</dbReference>
<evidence type="ECO:0008006" key="4">
    <source>
        <dbReference type="Google" id="ProtNLM"/>
    </source>
</evidence>
<feature type="chain" id="PRO_5009325399" description="Protein hugin" evidence="1">
    <location>
        <begin position="23"/>
        <end position="221"/>
    </location>
</feature>
<dbReference type="VEuPathDB" id="VectorBase:SCAU001030"/>
<organism evidence="2 3">
    <name type="scientific">Stomoxys calcitrans</name>
    <name type="common">Stable fly</name>
    <name type="synonym">Conops calcitrans</name>
    <dbReference type="NCBI Taxonomy" id="35570"/>
    <lineage>
        <taxon>Eukaryota</taxon>
        <taxon>Metazoa</taxon>
        <taxon>Ecdysozoa</taxon>
        <taxon>Arthropoda</taxon>
        <taxon>Hexapoda</taxon>
        <taxon>Insecta</taxon>
        <taxon>Pterygota</taxon>
        <taxon>Neoptera</taxon>
        <taxon>Endopterygota</taxon>
        <taxon>Diptera</taxon>
        <taxon>Brachycera</taxon>
        <taxon>Muscomorpha</taxon>
        <taxon>Muscoidea</taxon>
        <taxon>Muscidae</taxon>
        <taxon>Stomoxys</taxon>
    </lineage>
</organism>
<proteinExistence type="predicted"/>
<gene>
    <name evidence="2" type="primary">106091332</name>
</gene>
<protein>
    <recommendedName>
        <fullName evidence="4">Protein hugin</fullName>
    </recommendedName>
</protein>
<accession>A0A1I8NQ16</accession>
<dbReference type="AlphaFoldDB" id="A0A1I8NQ16"/>
<dbReference type="KEGG" id="scac:106091332"/>
<evidence type="ECO:0000313" key="3">
    <source>
        <dbReference type="Proteomes" id="UP000095300"/>
    </source>
</evidence>
<keyword evidence="3" id="KW-1185">Reference proteome</keyword>
<dbReference type="OrthoDB" id="8061564at2759"/>